<dbReference type="EMBL" id="JACEHE010000023">
    <property type="protein sequence ID" value="MBA2949958.1"/>
    <property type="molecule type" value="Genomic_DNA"/>
</dbReference>
<evidence type="ECO:0000313" key="2">
    <source>
        <dbReference type="EMBL" id="MBA2949958.1"/>
    </source>
</evidence>
<proteinExistence type="predicted"/>
<name>A0A7W0DRI9_9ACTN</name>
<protein>
    <submittedName>
        <fullName evidence="2">Uncharacterized protein</fullName>
    </submittedName>
</protein>
<feature type="compositionally biased region" description="Polar residues" evidence="1">
    <location>
        <begin position="1"/>
        <end position="15"/>
    </location>
</feature>
<evidence type="ECO:0000313" key="3">
    <source>
        <dbReference type="Proteomes" id="UP000545761"/>
    </source>
</evidence>
<comment type="caution">
    <text evidence="2">The sequence shown here is derived from an EMBL/GenBank/DDBJ whole genome shotgun (WGS) entry which is preliminary data.</text>
</comment>
<accession>A0A7W0DRI9</accession>
<gene>
    <name evidence="2" type="ORF">H1D24_30145</name>
</gene>
<reference evidence="2 3" key="1">
    <citation type="submission" date="2020-07" db="EMBL/GenBank/DDBJ databases">
        <title>Streptomyces isolated from Indian soil.</title>
        <authorList>
            <person name="Mandal S."/>
            <person name="Maiti P.K."/>
        </authorList>
    </citation>
    <scope>NUCLEOTIDE SEQUENCE [LARGE SCALE GENOMIC DNA]</scope>
    <source>
        <strain evidence="2 3">PSKA28</strain>
    </source>
</reference>
<dbReference type="AlphaFoldDB" id="A0A7W0DRI9"/>
<sequence length="126" mass="13553">MHTYNPSRQPYQTIPSMRPPQDGGGTSHALQAMGEVSHSATPIYDTLYAEYRRSFRTLPGDRSGEEDLVFTGFGTGSGARRHDTRGAGGHAGTTSPTTGVWQAVGRQRGFGSLLPAALPPAPRRER</sequence>
<feature type="region of interest" description="Disordered" evidence="1">
    <location>
        <begin position="1"/>
        <end position="34"/>
    </location>
</feature>
<organism evidence="2 3">
    <name type="scientific">Streptomyces himalayensis subsp. himalayensis</name>
    <dbReference type="NCBI Taxonomy" id="2756131"/>
    <lineage>
        <taxon>Bacteria</taxon>
        <taxon>Bacillati</taxon>
        <taxon>Actinomycetota</taxon>
        <taxon>Actinomycetes</taxon>
        <taxon>Kitasatosporales</taxon>
        <taxon>Streptomycetaceae</taxon>
        <taxon>Streptomyces</taxon>
        <taxon>Streptomyces himalayensis</taxon>
    </lineage>
</organism>
<evidence type="ECO:0000256" key="1">
    <source>
        <dbReference type="SAM" id="MobiDB-lite"/>
    </source>
</evidence>
<dbReference type="Proteomes" id="UP000545761">
    <property type="component" value="Unassembled WGS sequence"/>
</dbReference>
<feature type="region of interest" description="Disordered" evidence="1">
    <location>
        <begin position="57"/>
        <end position="99"/>
    </location>
</feature>